<evidence type="ECO:0000256" key="1">
    <source>
        <dbReference type="ARBA" id="ARBA00022598"/>
    </source>
</evidence>
<dbReference type="Proteomes" id="UP000002640">
    <property type="component" value="Unassembled WGS sequence"/>
</dbReference>
<gene>
    <name evidence="6" type="ORF">PHYSODRAFT_256718</name>
</gene>
<keyword evidence="4" id="KW-0067">ATP-binding</keyword>
<dbReference type="RefSeq" id="XP_009524172.1">
    <property type="nucleotide sequence ID" value="XM_009525877.1"/>
</dbReference>
<dbReference type="InterPro" id="IPR011063">
    <property type="entry name" value="TilS/TtcA_N"/>
</dbReference>
<dbReference type="Pfam" id="PF01171">
    <property type="entry name" value="ATP_bind_3"/>
    <property type="match status" value="1"/>
</dbReference>
<reference evidence="6 7" key="1">
    <citation type="journal article" date="2006" name="Science">
        <title>Phytophthora genome sequences uncover evolutionary origins and mechanisms of pathogenesis.</title>
        <authorList>
            <person name="Tyler B.M."/>
            <person name="Tripathy S."/>
            <person name="Zhang X."/>
            <person name="Dehal P."/>
            <person name="Jiang R.H."/>
            <person name="Aerts A."/>
            <person name="Arredondo F.D."/>
            <person name="Baxter L."/>
            <person name="Bensasson D."/>
            <person name="Beynon J.L."/>
            <person name="Chapman J."/>
            <person name="Damasceno C.M."/>
            <person name="Dorrance A.E."/>
            <person name="Dou D."/>
            <person name="Dickerman A.W."/>
            <person name="Dubchak I.L."/>
            <person name="Garbelotto M."/>
            <person name="Gijzen M."/>
            <person name="Gordon S.G."/>
            <person name="Govers F."/>
            <person name="Grunwald N.J."/>
            <person name="Huang W."/>
            <person name="Ivors K.L."/>
            <person name="Jones R.W."/>
            <person name="Kamoun S."/>
            <person name="Krampis K."/>
            <person name="Lamour K.H."/>
            <person name="Lee M.K."/>
            <person name="McDonald W.H."/>
            <person name="Medina M."/>
            <person name="Meijer H.J."/>
            <person name="Nordberg E.K."/>
            <person name="Maclean D.J."/>
            <person name="Ospina-Giraldo M.D."/>
            <person name="Morris P.F."/>
            <person name="Phuntumart V."/>
            <person name="Putnam N.H."/>
            <person name="Rash S."/>
            <person name="Rose J.K."/>
            <person name="Sakihama Y."/>
            <person name="Salamov A.A."/>
            <person name="Savidor A."/>
            <person name="Scheuring C.F."/>
            <person name="Smith B.M."/>
            <person name="Sobral B.W."/>
            <person name="Terry A."/>
            <person name="Torto-Alalibo T.A."/>
            <person name="Win J."/>
            <person name="Xu Z."/>
            <person name="Zhang H."/>
            <person name="Grigoriev I.V."/>
            <person name="Rokhsar D.S."/>
            <person name="Boore J.L."/>
        </authorList>
    </citation>
    <scope>NUCLEOTIDE SEQUENCE [LARGE SCALE GENOMIC DNA]</scope>
    <source>
        <strain evidence="6 7">P6497</strain>
    </source>
</reference>
<evidence type="ECO:0000256" key="2">
    <source>
        <dbReference type="ARBA" id="ARBA00022694"/>
    </source>
</evidence>
<dbReference type="InterPro" id="IPR014729">
    <property type="entry name" value="Rossmann-like_a/b/a_fold"/>
</dbReference>
<keyword evidence="3" id="KW-0547">Nucleotide-binding</keyword>
<dbReference type="AlphaFoldDB" id="G4Z2M6"/>
<dbReference type="KEGG" id="psoj:PHYSODRAFT_256718"/>
<feature type="domain" description="tRNA(Ile)-lysidine/2-thiocytidine synthase N-terminal" evidence="5">
    <location>
        <begin position="79"/>
        <end position="160"/>
    </location>
</feature>
<dbReference type="SUPFAM" id="SSF52402">
    <property type="entry name" value="Adenine nucleotide alpha hydrolases-like"/>
    <property type="match status" value="1"/>
</dbReference>
<dbReference type="PANTHER" id="PTHR43033">
    <property type="entry name" value="TRNA(ILE)-LYSIDINE SYNTHASE-RELATED"/>
    <property type="match status" value="1"/>
</dbReference>
<accession>G4Z2M6</accession>
<dbReference type="SMR" id="G4Z2M6"/>
<dbReference type="PANTHER" id="PTHR43033:SF3">
    <property type="entry name" value="TRNA(ILE)-LYSIDINE SYNTHETASE"/>
    <property type="match status" value="1"/>
</dbReference>
<dbReference type="EMBL" id="JH159153">
    <property type="protein sequence ID" value="EGZ21455.1"/>
    <property type="molecule type" value="Genomic_DNA"/>
</dbReference>
<keyword evidence="2" id="KW-0819">tRNA processing</keyword>
<evidence type="ECO:0000256" key="3">
    <source>
        <dbReference type="ARBA" id="ARBA00022741"/>
    </source>
</evidence>
<organism evidence="6 7">
    <name type="scientific">Phytophthora sojae (strain P6497)</name>
    <name type="common">Soybean stem and root rot agent</name>
    <name type="synonym">Phytophthora megasperma f. sp. glycines</name>
    <dbReference type="NCBI Taxonomy" id="1094619"/>
    <lineage>
        <taxon>Eukaryota</taxon>
        <taxon>Sar</taxon>
        <taxon>Stramenopiles</taxon>
        <taxon>Oomycota</taxon>
        <taxon>Peronosporomycetes</taxon>
        <taxon>Peronosporales</taxon>
        <taxon>Peronosporaceae</taxon>
        <taxon>Phytophthora</taxon>
    </lineage>
</organism>
<keyword evidence="1" id="KW-0436">Ligase</keyword>
<dbReference type="GeneID" id="20638779"/>
<name>G4Z2M6_PHYSP</name>
<evidence type="ECO:0000256" key="4">
    <source>
        <dbReference type="ARBA" id="ARBA00022840"/>
    </source>
</evidence>
<dbReference type="STRING" id="1094619.G4Z2M6"/>
<keyword evidence="7" id="KW-1185">Reference proteome</keyword>
<proteinExistence type="predicted"/>
<evidence type="ECO:0000313" key="7">
    <source>
        <dbReference type="Proteomes" id="UP000002640"/>
    </source>
</evidence>
<sequence>MNIFANDDRAKFRHTTTGRLQHLRGGPVTDTTTGGISDGDILERAFMETDESDMPRNRLYRAMDEYLTEMKAREHSHPAVSLSGGVDSMLSDKHGGFKIVAVHLDYGNRAESGAECEYVRRWCERFGIIFYVRRVDEVKRATTKRDDYERVSREIRYSAYADADGAAERRPCHCAGEE</sequence>
<dbReference type="InterPro" id="IPR012094">
    <property type="entry name" value="tRNA_Ile_lys_synt"/>
</dbReference>
<dbReference type="GO" id="GO:0005524">
    <property type="term" value="F:ATP binding"/>
    <property type="evidence" value="ECO:0007669"/>
    <property type="project" value="UniProtKB-KW"/>
</dbReference>
<protein>
    <recommendedName>
        <fullName evidence="5">tRNA(Ile)-lysidine/2-thiocytidine synthase N-terminal domain-containing protein</fullName>
    </recommendedName>
</protein>
<dbReference type="InParanoid" id="G4Z2M6"/>
<dbReference type="GO" id="GO:0008033">
    <property type="term" value="P:tRNA processing"/>
    <property type="evidence" value="ECO:0007669"/>
    <property type="project" value="UniProtKB-KW"/>
</dbReference>
<dbReference type="GO" id="GO:0016879">
    <property type="term" value="F:ligase activity, forming carbon-nitrogen bonds"/>
    <property type="evidence" value="ECO:0007669"/>
    <property type="project" value="InterPro"/>
</dbReference>
<evidence type="ECO:0000313" key="6">
    <source>
        <dbReference type="EMBL" id="EGZ21455.1"/>
    </source>
</evidence>
<dbReference type="Gene3D" id="3.40.50.620">
    <property type="entry name" value="HUPs"/>
    <property type="match status" value="1"/>
</dbReference>
<evidence type="ECO:0000259" key="5">
    <source>
        <dbReference type="Pfam" id="PF01171"/>
    </source>
</evidence>